<dbReference type="EMBL" id="KX815338">
    <property type="protein sequence ID" value="APC43256.1"/>
    <property type="molecule type" value="Genomic_DNA"/>
</dbReference>
<dbReference type="Proteomes" id="UP000225416">
    <property type="component" value="Segment"/>
</dbReference>
<accession>A0A1J0GP62</accession>
<evidence type="ECO:0000313" key="2">
    <source>
        <dbReference type="Proteomes" id="UP000225416"/>
    </source>
</evidence>
<evidence type="ECO:0008006" key="3">
    <source>
        <dbReference type="Google" id="ProtNLM"/>
    </source>
</evidence>
<organism evidence="1 2">
    <name type="scientific">Streptomyces phage Joe</name>
    <dbReference type="NCBI Taxonomy" id="1913034"/>
    <lineage>
        <taxon>Viruses</taxon>
        <taxon>Duplodnaviria</taxon>
        <taxon>Heunggongvirae</taxon>
        <taxon>Uroviricota</taxon>
        <taxon>Caudoviricetes</taxon>
        <taxon>Arquatrovirinae</taxon>
        <taxon>Camvirus</taxon>
        <taxon>Camvirus joe</taxon>
    </lineage>
</organism>
<reference evidence="1 2" key="1">
    <citation type="submission" date="2016-09" db="EMBL/GenBank/DDBJ databases">
        <title>DNA sequence of the Streptomyces Phage Joe and characterization of phiJoe genome integration and excision.</title>
        <authorList>
            <person name="Fogg P.C.M."/>
            <person name="Haley J.A."/>
            <person name="Margaret S.C.M."/>
        </authorList>
    </citation>
    <scope>NUCLEOTIDE SEQUENCE [LARGE SCALE GENOMIC DNA]</scope>
</reference>
<keyword evidence="2" id="KW-1185">Reference proteome</keyword>
<sequence length="167" mass="18460">MAGLSPEIKAMAELSPVEDLLLAILREGLPGMQVKSLIAAHQTFPLVLIRRAPTFGQWAADTRFTDSALITIHTFCADPDGDEDAAILSEAVRVVLRDAWLSQKVVPGRGHLTRVDLTSAPRRVTDWATASGPVQYADLPTGVWRYETQYQISIRKPRTRPYPNLTP</sequence>
<name>A0A1J0GP62_9CAUD</name>
<proteinExistence type="predicted"/>
<protein>
    <recommendedName>
        <fullName evidence="3">Tail terminator</fullName>
    </recommendedName>
</protein>
<gene>
    <name evidence="1" type="ORF">Joe_16</name>
</gene>
<evidence type="ECO:0000313" key="1">
    <source>
        <dbReference type="EMBL" id="APC43256.1"/>
    </source>
</evidence>